<keyword evidence="3" id="KW-1185">Reference proteome</keyword>
<accession>A0A484KFX4</accession>
<sequence length="136" mass="15945">MPKGKQYNVRDGYQWLQGERHTPSWKKIVWNKLTPPKFKFIAWLLMKGRIQTKARISKYTTVDLRCVLCGQGDEDDSHLFWECSSAQQILRKSGRKLNRDISVSNYPELEEFIKKLSTMKDRMQAIAQLVFMVFGG</sequence>
<organism evidence="2 3">
    <name type="scientific">Cuscuta campestris</name>
    <dbReference type="NCBI Taxonomy" id="132261"/>
    <lineage>
        <taxon>Eukaryota</taxon>
        <taxon>Viridiplantae</taxon>
        <taxon>Streptophyta</taxon>
        <taxon>Embryophyta</taxon>
        <taxon>Tracheophyta</taxon>
        <taxon>Spermatophyta</taxon>
        <taxon>Magnoliopsida</taxon>
        <taxon>eudicotyledons</taxon>
        <taxon>Gunneridae</taxon>
        <taxon>Pentapetalae</taxon>
        <taxon>asterids</taxon>
        <taxon>lamiids</taxon>
        <taxon>Solanales</taxon>
        <taxon>Convolvulaceae</taxon>
        <taxon>Cuscuteae</taxon>
        <taxon>Cuscuta</taxon>
        <taxon>Cuscuta subgen. Grammica</taxon>
        <taxon>Cuscuta sect. Cleistogrammica</taxon>
    </lineage>
</organism>
<evidence type="ECO:0000259" key="1">
    <source>
        <dbReference type="Pfam" id="PF13966"/>
    </source>
</evidence>
<dbReference type="Proteomes" id="UP000595140">
    <property type="component" value="Unassembled WGS sequence"/>
</dbReference>
<feature type="domain" description="Reverse transcriptase zinc-binding" evidence="1">
    <location>
        <begin position="7"/>
        <end position="89"/>
    </location>
</feature>
<dbReference type="InterPro" id="IPR026960">
    <property type="entry name" value="RVT-Znf"/>
</dbReference>
<dbReference type="OrthoDB" id="1938430at2759"/>
<dbReference type="EMBL" id="OOIL02000426">
    <property type="protein sequence ID" value="VFQ64821.1"/>
    <property type="molecule type" value="Genomic_DNA"/>
</dbReference>
<dbReference type="Pfam" id="PF13966">
    <property type="entry name" value="zf-RVT"/>
    <property type="match status" value="1"/>
</dbReference>
<gene>
    <name evidence="2" type="ORF">CCAM_LOCUS6597</name>
</gene>
<name>A0A484KFX4_9ASTE</name>
<evidence type="ECO:0000313" key="2">
    <source>
        <dbReference type="EMBL" id="VFQ64821.1"/>
    </source>
</evidence>
<protein>
    <recommendedName>
        <fullName evidence="1">Reverse transcriptase zinc-binding domain-containing protein</fullName>
    </recommendedName>
</protein>
<reference evidence="2 3" key="1">
    <citation type="submission" date="2018-04" db="EMBL/GenBank/DDBJ databases">
        <authorList>
            <person name="Vogel A."/>
        </authorList>
    </citation>
    <scope>NUCLEOTIDE SEQUENCE [LARGE SCALE GENOMIC DNA]</scope>
</reference>
<evidence type="ECO:0000313" key="3">
    <source>
        <dbReference type="Proteomes" id="UP000595140"/>
    </source>
</evidence>
<dbReference type="AlphaFoldDB" id="A0A484KFX4"/>
<proteinExistence type="predicted"/>